<dbReference type="EMBL" id="BGZJ01000002">
    <property type="protein sequence ID" value="GBO94590.1"/>
    <property type="molecule type" value="Genomic_DNA"/>
</dbReference>
<reference evidence="2" key="2">
    <citation type="journal article" date="2019" name="Microbiol. Resour. Announc.">
        <title>Draft Genome Sequence of Mesosutterella multiformis JCM 32464T, a Member of the Family Sutterellaceae, Isolated from Human Feces.</title>
        <authorList>
            <person name="Ikeyama N."/>
            <person name="Ohkuma M."/>
            <person name="Sakamoto M."/>
        </authorList>
    </citation>
    <scope>NUCLEOTIDE SEQUENCE</scope>
    <source>
        <strain evidence="2">4NBBH2</strain>
    </source>
</reference>
<evidence type="ECO:0000313" key="7">
    <source>
        <dbReference type="EMBL" id="GBO94664.1"/>
    </source>
</evidence>
<dbReference type="EMBL" id="BGZJ01000002">
    <property type="protein sequence ID" value="GBO94795.1"/>
    <property type="molecule type" value="Genomic_DNA"/>
</dbReference>
<dbReference type="EMBL" id="BGZJ01000001">
    <property type="protein sequence ID" value="GBO92808.1"/>
    <property type="molecule type" value="Genomic_DNA"/>
</dbReference>
<reference evidence="2 9" key="1">
    <citation type="journal article" date="2018" name="Int. J. Syst. Evol. Microbiol.">
        <title>Mesosutterella multiformis gen. nov., sp. nov., a member of the family Sutterellaceae and Sutterella megalosphaeroides sp. nov., isolated from human faeces.</title>
        <authorList>
            <person name="Sakamoto M."/>
            <person name="Ikeyama N."/>
            <person name="Kunihiro T."/>
            <person name="Iino T."/>
            <person name="Yuki M."/>
            <person name="Ohkuma M."/>
        </authorList>
    </citation>
    <scope>NUCLEOTIDE SEQUENCE [LARGE SCALE GENOMIC DNA]</scope>
    <source>
        <strain evidence="2 9">4NBBH2</strain>
    </source>
</reference>
<evidence type="ECO:0008006" key="10">
    <source>
        <dbReference type="Google" id="ProtNLM"/>
    </source>
</evidence>
<evidence type="ECO:0000313" key="5">
    <source>
        <dbReference type="EMBL" id="GBO94644.1"/>
    </source>
</evidence>
<dbReference type="EMBL" id="BGZJ01000002">
    <property type="protein sequence ID" value="GBO94664.1"/>
    <property type="molecule type" value="Genomic_DNA"/>
</dbReference>
<proteinExistence type="predicted"/>
<comment type="caution">
    <text evidence="2">The sequence shown here is derived from an EMBL/GenBank/DDBJ whole genome shotgun (WGS) entry which is preliminary data.</text>
</comment>
<organism evidence="2 9">
    <name type="scientific">Mesosutterella multiformis</name>
    <dbReference type="NCBI Taxonomy" id="2259133"/>
    <lineage>
        <taxon>Bacteria</taxon>
        <taxon>Pseudomonadati</taxon>
        <taxon>Pseudomonadota</taxon>
        <taxon>Betaproteobacteria</taxon>
        <taxon>Burkholderiales</taxon>
        <taxon>Sutterellaceae</taxon>
        <taxon>Mesosutterella</taxon>
    </lineage>
</organism>
<dbReference type="EMBL" id="BGZJ01000002">
    <property type="protein sequence ID" value="GBO94660.1"/>
    <property type="molecule type" value="Genomic_DNA"/>
</dbReference>
<evidence type="ECO:0000313" key="4">
    <source>
        <dbReference type="EMBL" id="GBO94590.1"/>
    </source>
</evidence>
<evidence type="ECO:0000313" key="6">
    <source>
        <dbReference type="EMBL" id="GBO94660.1"/>
    </source>
</evidence>
<keyword evidence="9" id="KW-1185">Reference proteome</keyword>
<dbReference type="RefSeq" id="WP_116269329.1">
    <property type="nucleotide sequence ID" value="NZ_BGZJ01000001.1"/>
</dbReference>
<evidence type="ECO:0000313" key="9">
    <source>
        <dbReference type="Proteomes" id="UP000266091"/>
    </source>
</evidence>
<accession>A0A388SBT4</accession>
<dbReference type="EMBL" id="BGZJ01000002">
    <property type="protein sequence ID" value="GBO94644.1"/>
    <property type="molecule type" value="Genomic_DNA"/>
</dbReference>
<evidence type="ECO:0000313" key="8">
    <source>
        <dbReference type="EMBL" id="GBO94795.1"/>
    </source>
</evidence>
<name>A0A388SBT4_9BURK</name>
<dbReference type="EMBL" id="BGZJ01000001">
    <property type="protein sequence ID" value="GBO92949.1"/>
    <property type="molecule type" value="Genomic_DNA"/>
</dbReference>
<evidence type="ECO:0000313" key="3">
    <source>
        <dbReference type="EMBL" id="GBO94587.1"/>
    </source>
</evidence>
<accession>A0A401LI74</accession>
<evidence type="ECO:0000313" key="1">
    <source>
        <dbReference type="EMBL" id="GBO92808.1"/>
    </source>
</evidence>
<dbReference type="AlphaFoldDB" id="A0A388SBT4"/>
<gene>
    <name evidence="1" type="ORF">MESMUL_01620</name>
    <name evidence="2" type="ORF">MESMUL_03030</name>
    <name evidence="3" type="ORF">MESMUL_19410</name>
    <name evidence="4" type="ORF">MESMUL_19440</name>
    <name evidence="5" type="ORF">MESMUL_19980</name>
    <name evidence="6" type="ORF">MESMUL_20140</name>
    <name evidence="7" type="ORF">MESMUL_20180</name>
    <name evidence="8" type="ORF">MESMUL_21490</name>
</gene>
<sequence>MRYSQEFIDNLVARILSKELRISEASVQYSIGKSTIRYWLEKAKEKSDCVTLPNTGISKPMADLKLPKGVTYLQAHTAVNAKAFLSETDFGQYCRKHGYLASTVDAWAEWFSKHPDAVDKRQHEAQASAITELKKENARQAQEISRKDKALADAATMLMLSKKAEAIWGEKEN</sequence>
<dbReference type="EMBL" id="BGZJ01000002">
    <property type="protein sequence ID" value="GBO94587.1"/>
    <property type="molecule type" value="Genomic_DNA"/>
</dbReference>
<evidence type="ECO:0000313" key="2">
    <source>
        <dbReference type="EMBL" id="GBO92949.1"/>
    </source>
</evidence>
<protein>
    <recommendedName>
        <fullName evidence="10">Transposase</fullName>
    </recommendedName>
</protein>
<dbReference type="Proteomes" id="UP000266091">
    <property type="component" value="Unassembled WGS sequence"/>
</dbReference>
<dbReference type="InterPro" id="IPR009057">
    <property type="entry name" value="Homeodomain-like_sf"/>
</dbReference>
<dbReference type="OrthoDB" id="9155501at2"/>
<dbReference type="SUPFAM" id="SSF46689">
    <property type="entry name" value="Homeodomain-like"/>
    <property type="match status" value="1"/>
</dbReference>